<dbReference type="Gene3D" id="3.40.630.30">
    <property type="match status" value="1"/>
</dbReference>
<dbReference type="EMBL" id="AYYI01000043">
    <property type="protein sequence ID" value="KRM97303.1"/>
    <property type="molecule type" value="Genomic_DNA"/>
</dbReference>
<evidence type="ECO:0000313" key="3">
    <source>
        <dbReference type="Proteomes" id="UP000051638"/>
    </source>
</evidence>
<proteinExistence type="predicted"/>
<dbReference type="GO" id="GO:0016747">
    <property type="term" value="F:acyltransferase activity, transferring groups other than amino-acyl groups"/>
    <property type="evidence" value="ECO:0007669"/>
    <property type="project" value="InterPro"/>
</dbReference>
<keyword evidence="2" id="KW-0808">Transferase</keyword>
<dbReference type="SUPFAM" id="SSF55729">
    <property type="entry name" value="Acyl-CoA N-acyltransferases (Nat)"/>
    <property type="match status" value="1"/>
</dbReference>
<sequence length="226" mass="25024">MTFNGRKGGNKMTVTIQIRNEKPADYRQVEAMTQRAFWNLYTPGCVEHYVAHQIRSHSDFIPELDFVLLAGQQIIGNVMYTRAHLIAENGQTKPCLTFGPICISPEFQRQGFGKRLLQHSFAAAKALGEDSIVIFGDPTNYVTSGLKSCLKFRVSLPDGSYPAAMLVKELTAGALAGHHWQYQGSPAYDIDVEKAQQFNAVGTSLPKKTQPSQEAFYIISHATVTP</sequence>
<dbReference type="Proteomes" id="UP000051638">
    <property type="component" value="Unassembled WGS sequence"/>
</dbReference>
<dbReference type="PROSITE" id="PS51186">
    <property type="entry name" value="GNAT"/>
    <property type="match status" value="1"/>
</dbReference>
<organism evidence="2 3">
    <name type="scientific">Loigolactobacillus rennini DSM 20253</name>
    <dbReference type="NCBI Taxonomy" id="1423796"/>
    <lineage>
        <taxon>Bacteria</taxon>
        <taxon>Bacillati</taxon>
        <taxon>Bacillota</taxon>
        <taxon>Bacilli</taxon>
        <taxon>Lactobacillales</taxon>
        <taxon>Lactobacillaceae</taxon>
        <taxon>Loigolactobacillus</taxon>
    </lineage>
</organism>
<dbReference type="PATRIC" id="fig|1423796.3.peg.1650"/>
<comment type="caution">
    <text evidence="2">The sequence shown here is derived from an EMBL/GenBank/DDBJ whole genome shotgun (WGS) entry which is preliminary data.</text>
</comment>
<dbReference type="InterPro" id="IPR016181">
    <property type="entry name" value="Acyl_CoA_acyltransferase"/>
</dbReference>
<dbReference type="STRING" id="1423796.FC24_GL001622"/>
<feature type="domain" description="N-acetyltransferase" evidence="1">
    <location>
        <begin position="16"/>
        <end position="168"/>
    </location>
</feature>
<protein>
    <submittedName>
        <fullName evidence="2">Acetyltransferase</fullName>
    </submittedName>
</protein>
<gene>
    <name evidence="2" type="ORF">FC24_GL001622</name>
</gene>
<dbReference type="InterPro" id="IPR000182">
    <property type="entry name" value="GNAT_dom"/>
</dbReference>
<name>A0A0R2D020_9LACO</name>
<dbReference type="Pfam" id="PF00583">
    <property type="entry name" value="Acetyltransf_1"/>
    <property type="match status" value="1"/>
</dbReference>
<evidence type="ECO:0000259" key="1">
    <source>
        <dbReference type="PROSITE" id="PS51186"/>
    </source>
</evidence>
<evidence type="ECO:0000313" key="2">
    <source>
        <dbReference type="EMBL" id="KRM97303.1"/>
    </source>
</evidence>
<dbReference type="AlphaFoldDB" id="A0A0R2D020"/>
<keyword evidence="3" id="KW-1185">Reference proteome</keyword>
<reference evidence="2 3" key="1">
    <citation type="journal article" date="2015" name="Genome Announc.">
        <title>Expanding the biotechnology potential of lactobacilli through comparative genomics of 213 strains and associated genera.</title>
        <authorList>
            <person name="Sun Z."/>
            <person name="Harris H.M."/>
            <person name="McCann A."/>
            <person name="Guo C."/>
            <person name="Argimon S."/>
            <person name="Zhang W."/>
            <person name="Yang X."/>
            <person name="Jeffery I.B."/>
            <person name="Cooney J.C."/>
            <person name="Kagawa T.F."/>
            <person name="Liu W."/>
            <person name="Song Y."/>
            <person name="Salvetti E."/>
            <person name="Wrobel A."/>
            <person name="Rasinkangas P."/>
            <person name="Parkhill J."/>
            <person name="Rea M.C."/>
            <person name="O'Sullivan O."/>
            <person name="Ritari J."/>
            <person name="Douillard F.P."/>
            <person name="Paul Ross R."/>
            <person name="Yang R."/>
            <person name="Briner A.E."/>
            <person name="Felis G.E."/>
            <person name="de Vos W.M."/>
            <person name="Barrangou R."/>
            <person name="Klaenhammer T.R."/>
            <person name="Caufield P.W."/>
            <person name="Cui Y."/>
            <person name="Zhang H."/>
            <person name="O'Toole P.W."/>
        </authorList>
    </citation>
    <scope>NUCLEOTIDE SEQUENCE [LARGE SCALE GENOMIC DNA]</scope>
    <source>
        <strain evidence="2 3">DSM 20253</strain>
    </source>
</reference>
<accession>A0A0R2D020</accession>
<dbReference type="CDD" id="cd04301">
    <property type="entry name" value="NAT_SF"/>
    <property type="match status" value="1"/>
</dbReference>